<sequence>MSHPQPPQRQPSVVETERYAKTLHNAAIATLVACPILALLPPRKLDTYTIGLFGLTGFSANHLVRESSGRSIWQQVTGQQRQPLPKSESTSGPSIVGELQKDGRNGIGSAYEPGTWKARRQQEIKDDVEEGKSFADMINDTVWEVWNQGKKKEEDEET</sequence>
<dbReference type="EMBL" id="LFZO01000048">
    <property type="protein sequence ID" value="KXT15888.1"/>
    <property type="molecule type" value="Genomic_DNA"/>
</dbReference>
<keyword evidence="3" id="KW-1185">Reference proteome</keyword>
<feature type="region of interest" description="Disordered" evidence="1">
    <location>
        <begin position="74"/>
        <end position="131"/>
    </location>
</feature>
<accession>A0A139IM68</accession>
<evidence type="ECO:0000256" key="1">
    <source>
        <dbReference type="SAM" id="MobiDB-lite"/>
    </source>
</evidence>
<feature type="compositionally biased region" description="Polar residues" evidence="1">
    <location>
        <begin position="74"/>
        <end position="93"/>
    </location>
</feature>
<dbReference type="OrthoDB" id="5411041at2759"/>
<organism evidence="2 3">
    <name type="scientific">Pseudocercospora musae</name>
    <dbReference type="NCBI Taxonomy" id="113226"/>
    <lineage>
        <taxon>Eukaryota</taxon>
        <taxon>Fungi</taxon>
        <taxon>Dikarya</taxon>
        <taxon>Ascomycota</taxon>
        <taxon>Pezizomycotina</taxon>
        <taxon>Dothideomycetes</taxon>
        <taxon>Dothideomycetidae</taxon>
        <taxon>Mycosphaerellales</taxon>
        <taxon>Mycosphaerellaceae</taxon>
        <taxon>Pseudocercospora</taxon>
    </lineage>
</organism>
<dbReference type="Proteomes" id="UP000073492">
    <property type="component" value="Unassembled WGS sequence"/>
</dbReference>
<evidence type="ECO:0000313" key="3">
    <source>
        <dbReference type="Proteomes" id="UP000073492"/>
    </source>
</evidence>
<gene>
    <name evidence="2" type="ORF">AC579_5533</name>
</gene>
<dbReference type="AlphaFoldDB" id="A0A139IM68"/>
<evidence type="ECO:0000313" key="2">
    <source>
        <dbReference type="EMBL" id="KXT15888.1"/>
    </source>
</evidence>
<comment type="caution">
    <text evidence="2">The sequence shown here is derived from an EMBL/GenBank/DDBJ whole genome shotgun (WGS) entry which is preliminary data.</text>
</comment>
<feature type="compositionally biased region" description="Basic and acidic residues" evidence="1">
    <location>
        <begin position="120"/>
        <end position="131"/>
    </location>
</feature>
<proteinExistence type="predicted"/>
<reference evidence="2 3" key="1">
    <citation type="submission" date="2015-07" db="EMBL/GenBank/DDBJ databases">
        <title>Comparative genomics of the Sigatoka disease complex on banana suggests a link between parallel evolutionary changes in Pseudocercospora fijiensis and Pseudocercospora eumusae and increased virulence on the banana host.</title>
        <authorList>
            <person name="Chang T.-C."/>
            <person name="Salvucci A."/>
            <person name="Crous P.W."/>
            <person name="Stergiopoulos I."/>
        </authorList>
    </citation>
    <scope>NUCLEOTIDE SEQUENCE [LARGE SCALE GENOMIC DNA]</scope>
    <source>
        <strain evidence="2 3">CBS 116634</strain>
    </source>
</reference>
<protein>
    <submittedName>
        <fullName evidence="2">Uncharacterized protein</fullName>
    </submittedName>
</protein>
<name>A0A139IM68_9PEZI</name>